<feature type="region of interest" description="Disordered" evidence="1">
    <location>
        <begin position="309"/>
        <end position="348"/>
    </location>
</feature>
<evidence type="ECO:0000313" key="3">
    <source>
        <dbReference type="Proteomes" id="UP000078561"/>
    </source>
</evidence>
<sequence>MKSTTDSCAVIEQLEKIMESTNSRFDQLEVEMHSIRATQDTVMELLQALSRQQQQSQQPPPLAQPPQESQSLPSQSQPQQQPVHSPPPPPPPPQSLHSPPPQEQHSQQPQQQLDEPVNVDWRSAAISDELSRLFSLWHPQSPVENSWISFRRLTRNVIEKAQASVGTPGRSLIPWMEVSEDTRRTTTRNFVDACRAQGYRLDYEDGVNGRLAKVWLAKSWRNRYNYRTKVDPIHGSQPTSKSPVKPIQVFKSLPVTETAPPPFPSVSAAAYYQHRSISAQQKVSQATFQHHDANLCPLQSPAFRKFVTQTGVKQTRRSRRRIDASPHNDQGTTLTLMPAPPTTSASLP</sequence>
<dbReference type="Proteomes" id="UP000078561">
    <property type="component" value="Unassembled WGS sequence"/>
</dbReference>
<protein>
    <submittedName>
        <fullName evidence="2">Uncharacterized protein</fullName>
    </submittedName>
</protein>
<evidence type="ECO:0000313" key="2">
    <source>
        <dbReference type="EMBL" id="SAM08134.1"/>
    </source>
</evidence>
<keyword evidence="3" id="KW-1185">Reference proteome</keyword>
<dbReference type="InParanoid" id="A0A168SA28"/>
<evidence type="ECO:0000256" key="1">
    <source>
        <dbReference type="SAM" id="MobiDB-lite"/>
    </source>
</evidence>
<reference evidence="2" key="1">
    <citation type="submission" date="2016-04" db="EMBL/GenBank/DDBJ databases">
        <authorList>
            <person name="Evans L.H."/>
            <person name="Alamgir A."/>
            <person name="Owens N."/>
            <person name="Weber N.D."/>
            <person name="Virtaneva K."/>
            <person name="Barbian K."/>
            <person name="Babar A."/>
            <person name="Rosenke K."/>
        </authorList>
    </citation>
    <scope>NUCLEOTIDE SEQUENCE [LARGE SCALE GENOMIC DNA]</scope>
    <source>
        <strain evidence="2">CBS 101.48</strain>
    </source>
</reference>
<feature type="compositionally biased region" description="Low complexity" evidence="1">
    <location>
        <begin position="65"/>
        <end position="83"/>
    </location>
</feature>
<feature type="compositionally biased region" description="Low complexity" evidence="1">
    <location>
        <begin position="47"/>
        <end position="57"/>
    </location>
</feature>
<accession>A0A168SA28</accession>
<dbReference type="AlphaFoldDB" id="A0A168SA28"/>
<gene>
    <name evidence="2" type="primary">ABSGL_13796.1 scaffold 14339</name>
</gene>
<feature type="compositionally biased region" description="Low complexity" evidence="1">
    <location>
        <begin position="332"/>
        <end position="348"/>
    </location>
</feature>
<feature type="compositionally biased region" description="Pro residues" evidence="1">
    <location>
        <begin position="84"/>
        <end position="102"/>
    </location>
</feature>
<feature type="compositionally biased region" description="Low complexity" evidence="1">
    <location>
        <begin position="103"/>
        <end position="113"/>
    </location>
</feature>
<dbReference type="EMBL" id="LT554888">
    <property type="protein sequence ID" value="SAM08134.1"/>
    <property type="molecule type" value="Genomic_DNA"/>
</dbReference>
<feature type="region of interest" description="Disordered" evidence="1">
    <location>
        <begin position="47"/>
        <end position="114"/>
    </location>
</feature>
<proteinExistence type="predicted"/>
<organism evidence="2">
    <name type="scientific">Absidia glauca</name>
    <name type="common">Pin mould</name>
    <dbReference type="NCBI Taxonomy" id="4829"/>
    <lineage>
        <taxon>Eukaryota</taxon>
        <taxon>Fungi</taxon>
        <taxon>Fungi incertae sedis</taxon>
        <taxon>Mucoromycota</taxon>
        <taxon>Mucoromycotina</taxon>
        <taxon>Mucoromycetes</taxon>
        <taxon>Mucorales</taxon>
        <taxon>Cunninghamellaceae</taxon>
        <taxon>Absidia</taxon>
    </lineage>
</organism>
<name>A0A168SA28_ABSGL</name>